<dbReference type="Proteomes" id="UP000501602">
    <property type="component" value="Chromosome"/>
</dbReference>
<feature type="transmembrane region" description="Helical" evidence="1">
    <location>
        <begin position="81"/>
        <end position="102"/>
    </location>
</feature>
<keyword evidence="1" id="KW-0812">Transmembrane</keyword>
<keyword evidence="3" id="KW-1185">Reference proteome</keyword>
<evidence type="ECO:0000313" key="2">
    <source>
        <dbReference type="EMBL" id="QIZ76626.1"/>
    </source>
</evidence>
<gene>
    <name evidence="2" type="ORF">HER31_06940</name>
</gene>
<dbReference type="RefSeq" id="WP_168659888.1">
    <property type="nucleotide sequence ID" value="NZ_CP051180.1"/>
</dbReference>
<sequence>MALIHCAACSKKISNRAGVCPHCGFSISDDPEKQEQAARIRAIHMQQQLMNHSFVALLLFVGGFAIWWWGGEPSDGWRKTVGIGSMALGFGMYLITRIRIVLNKRGR</sequence>
<feature type="transmembrane region" description="Helical" evidence="1">
    <location>
        <begin position="49"/>
        <end position="69"/>
    </location>
</feature>
<dbReference type="EMBL" id="CP051180">
    <property type="protein sequence ID" value="QIZ76626.1"/>
    <property type="molecule type" value="Genomic_DNA"/>
</dbReference>
<dbReference type="KEGG" id="fes:HER31_06940"/>
<protein>
    <submittedName>
        <fullName evidence="2">SoxR reducing system RseC family protein</fullName>
    </submittedName>
</protein>
<proteinExistence type="predicted"/>
<dbReference type="AlphaFoldDB" id="A0A6H1UEI8"/>
<organism evidence="2 3">
    <name type="scientific">Ferrimonas lipolytica</name>
    <dbReference type="NCBI Taxonomy" id="2724191"/>
    <lineage>
        <taxon>Bacteria</taxon>
        <taxon>Pseudomonadati</taxon>
        <taxon>Pseudomonadota</taxon>
        <taxon>Gammaproteobacteria</taxon>
        <taxon>Alteromonadales</taxon>
        <taxon>Ferrimonadaceae</taxon>
        <taxon>Ferrimonas</taxon>
    </lineage>
</organism>
<evidence type="ECO:0000313" key="3">
    <source>
        <dbReference type="Proteomes" id="UP000501602"/>
    </source>
</evidence>
<keyword evidence="1" id="KW-1133">Transmembrane helix</keyword>
<name>A0A6H1UEI8_9GAMM</name>
<keyword evidence="1" id="KW-0472">Membrane</keyword>
<evidence type="ECO:0000256" key="1">
    <source>
        <dbReference type="SAM" id="Phobius"/>
    </source>
</evidence>
<reference evidence="2 3" key="1">
    <citation type="submission" date="2020-04" db="EMBL/GenBank/DDBJ databases">
        <title>Ferrimonas sp. S7 isolated from sea water.</title>
        <authorList>
            <person name="Bae S.S."/>
            <person name="Baek K."/>
        </authorList>
    </citation>
    <scope>NUCLEOTIDE SEQUENCE [LARGE SCALE GENOMIC DNA]</scope>
    <source>
        <strain evidence="2 3">S7</strain>
    </source>
</reference>
<accession>A0A6H1UEI8</accession>